<dbReference type="EMBL" id="ML977519">
    <property type="protein sequence ID" value="KAF2124581.1"/>
    <property type="molecule type" value="Genomic_DNA"/>
</dbReference>
<feature type="region of interest" description="Disordered" evidence="1">
    <location>
        <begin position="1"/>
        <end position="22"/>
    </location>
</feature>
<accession>A0A6A6A1X9</accession>
<dbReference type="AlphaFoldDB" id="A0A6A6A1X9"/>
<sequence>MSTPRGTNRQQQDEEERTPAQRWQGEQLLSLLRQYYPTPRKPNFNFQPVIDLAVQYSRAITEHGIRRVIDEDLNFMLAHAGPGDDVQPEIMTAEFLAAVVSDFDDHPAMVHLLVYAITNPHLHHHARMRDIMRNREVVALLLVRHYENHGGLILPPMSEGRRANEEYAREVAKAAASGRQVGYDIAYPNWTARQSMAPPPGFGGGRNPNVAPSVDVRGPAGGYGFPGVIGDRRRG</sequence>
<evidence type="ECO:0000313" key="2">
    <source>
        <dbReference type="EMBL" id="KAF2124581.1"/>
    </source>
</evidence>
<dbReference type="Proteomes" id="UP000799771">
    <property type="component" value="Unassembled WGS sequence"/>
</dbReference>
<feature type="compositionally biased region" description="Polar residues" evidence="1">
    <location>
        <begin position="1"/>
        <end position="10"/>
    </location>
</feature>
<dbReference type="GeneID" id="54411385"/>
<dbReference type="OrthoDB" id="3681043at2759"/>
<evidence type="ECO:0000256" key="1">
    <source>
        <dbReference type="SAM" id="MobiDB-lite"/>
    </source>
</evidence>
<proteinExistence type="predicted"/>
<evidence type="ECO:0000313" key="3">
    <source>
        <dbReference type="Proteomes" id="UP000799771"/>
    </source>
</evidence>
<gene>
    <name evidence="2" type="ORF">P153DRAFT_390620</name>
</gene>
<organism evidence="2 3">
    <name type="scientific">Dothidotthia symphoricarpi CBS 119687</name>
    <dbReference type="NCBI Taxonomy" id="1392245"/>
    <lineage>
        <taxon>Eukaryota</taxon>
        <taxon>Fungi</taxon>
        <taxon>Dikarya</taxon>
        <taxon>Ascomycota</taxon>
        <taxon>Pezizomycotina</taxon>
        <taxon>Dothideomycetes</taxon>
        <taxon>Pleosporomycetidae</taxon>
        <taxon>Pleosporales</taxon>
        <taxon>Dothidotthiaceae</taxon>
        <taxon>Dothidotthia</taxon>
    </lineage>
</organism>
<protein>
    <submittedName>
        <fullName evidence="2">Uncharacterized protein</fullName>
    </submittedName>
</protein>
<reference evidence="2" key="1">
    <citation type="journal article" date="2020" name="Stud. Mycol.">
        <title>101 Dothideomycetes genomes: a test case for predicting lifestyles and emergence of pathogens.</title>
        <authorList>
            <person name="Haridas S."/>
            <person name="Albert R."/>
            <person name="Binder M."/>
            <person name="Bloem J."/>
            <person name="Labutti K."/>
            <person name="Salamov A."/>
            <person name="Andreopoulos B."/>
            <person name="Baker S."/>
            <person name="Barry K."/>
            <person name="Bills G."/>
            <person name="Bluhm B."/>
            <person name="Cannon C."/>
            <person name="Castanera R."/>
            <person name="Culley D."/>
            <person name="Daum C."/>
            <person name="Ezra D."/>
            <person name="Gonzalez J."/>
            <person name="Henrissat B."/>
            <person name="Kuo A."/>
            <person name="Liang C."/>
            <person name="Lipzen A."/>
            <person name="Lutzoni F."/>
            <person name="Magnuson J."/>
            <person name="Mondo S."/>
            <person name="Nolan M."/>
            <person name="Ohm R."/>
            <person name="Pangilinan J."/>
            <person name="Park H.-J."/>
            <person name="Ramirez L."/>
            <person name="Alfaro M."/>
            <person name="Sun H."/>
            <person name="Tritt A."/>
            <person name="Yoshinaga Y."/>
            <person name="Zwiers L.-H."/>
            <person name="Turgeon B."/>
            <person name="Goodwin S."/>
            <person name="Spatafora J."/>
            <person name="Crous P."/>
            <person name="Grigoriev I."/>
        </authorList>
    </citation>
    <scope>NUCLEOTIDE SEQUENCE</scope>
    <source>
        <strain evidence="2">CBS 119687</strain>
    </source>
</reference>
<name>A0A6A6A1X9_9PLEO</name>
<keyword evidence="3" id="KW-1185">Reference proteome</keyword>
<dbReference type="RefSeq" id="XP_033518974.1">
    <property type="nucleotide sequence ID" value="XM_033670953.1"/>
</dbReference>
<feature type="region of interest" description="Disordered" evidence="1">
    <location>
        <begin position="197"/>
        <end position="218"/>
    </location>
</feature>